<dbReference type="STRING" id="1805376.AUK05_00425"/>
<dbReference type="Pfam" id="PF00188">
    <property type="entry name" value="CAP"/>
    <property type="match status" value="1"/>
</dbReference>
<evidence type="ECO:0000313" key="3">
    <source>
        <dbReference type="EMBL" id="OIP87795.1"/>
    </source>
</evidence>
<keyword evidence="1" id="KW-0812">Transmembrane</keyword>
<feature type="transmembrane region" description="Helical" evidence="1">
    <location>
        <begin position="6"/>
        <end position="24"/>
    </location>
</feature>
<dbReference type="InterPro" id="IPR014044">
    <property type="entry name" value="CAP_dom"/>
</dbReference>
<evidence type="ECO:0000313" key="4">
    <source>
        <dbReference type="Proteomes" id="UP000182344"/>
    </source>
</evidence>
<sequence length="202" mass="22349">MRKQTIIIFSSIIFILFLVLIKVGNNSVPDRVTKIVPTIMLTADEGNPVPKKDVNEVFDVENVLQIVNQYRSRMGAPELVKSTSLCELAQNRAKYLIADNMKAFNESGLEAHIGMPEQAKGYNFAGEALMGIDLTNFDHSANLDQASLENWKKSPSHNKVLTRTVIKIRTGTTISELAVNQGCVAKTIDGEHTLMVLITGYK</sequence>
<keyword evidence="1" id="KW-1133">Transmembrane helix</keyword>
<organism evidence="3 4">
    <name type="scientific">Candidatus Shapirobacteria bacterium CG2_30_35_20</name>
    <dbReference type="NCBI Taxonomy" id="1805376"/>
    <lineage>
        <taxon>Bacteria</taxon>
        <taxon>Candidatus Shapironibacteriota</taxon>
    </lineage>
</organism>
<evidence type="ECO:0000256" key="1">
    <source>
        <dbReference type="SAM" id="Phobius"/>
    </source>
</evidence>
<reference evidence="3 4" key="1">
    <citation type="journal article" date="2016" name="Environ. Microbiol.">
        <title>Genomic resolution of a cold subsurface aquifer community provides metabolic insights for novel microbes adapted to high CO concentrations.</title>
        <authorList>
            <person name="Probst A.J."/>
            <person name="Castelle C.J."/>
            <person name="Singh A."/>
            <person name="Brown C.T."/>
            <person name="Anantharaman K."/>
            <person name="Sharon I."/>
            <person name="Hug L.A."/>
            <person name="Burstein D."/>
            <person name="Emerson J.B."/>
            <person name="Thomas B.C."/>
            <person name="Banfield J.F."/>
        </authorList>
    </citation>
    <scope>NUCLEOTIDE SEQUENCE [LARGE SCALE GENOMIC DNA]</scope>
    <source>
        <strain evidence="3">CG2_30_35_20</strain>
    </source>
</reference>
<dbReference type="Proteomes" id="UP000182344">
    <property type="component" value="Unassembled WGS sequence"/>
</dbReference>
<accession>A0A1J5HTM6</accession>
<protein>
    <recommendedName>
        <fullName evidence="2">SCP domain-containing protein</fullName>
    </recommendedName>
</protein>
<dbReference type="Gene3D" id="3.40.33.10">
    <property type="entry name" value="CAP"/>
    <property type="match status" value="1"/>
</dbReference>
<evidence type="ECO:0000259" key="2">
    <source>
        <dbReference type="Pfam" id="PF00188"/>
    </source>
</evidence>
<dbReference type="AlphaFoldDB" id="A0A1J5HTM6"/>
<proteinExistence type="predicted"/>
<dbReference type="InterPro" id="IPR035940">
    <property type="entry name" value="CAP_sf"/>
</dbReference>
<gene>
    <name evidence="3" type="ORF">AUK05_00425</name>
</gene>
<dbReference type="EMBL" id="MNZO01000006">
    <property type="protein sequence ID" value="OIP87795.1"/>
    <property type="molecule type" value="Genomic_DNA"/>
</dbReference>
<dbReference type="SUPFAM" id="SSF55797">
    <property type="entry name" value="PR-1-like"/>
    <property type="match status" value="1"/>
</dbReference>
<name>A0A1J5HTM6_9BACT</name>
<keyword evidence="1" id="KW-0472">Membrane</keyword>
<feature type="domain" description="SCP" evidence="2">
    <location>
        <begin position="65"/>
        <end position="160"/>
    </location>
</feature>
<comment type="caution">
    <text evidence="3">The sequence shown here is derived from an EMBL/GenBank/DDBJ whole genome shotgun (WGS) entry which is preliminary data.</text>
</comment>